<evidence type="ECO:0000313" key="4">
    <source>
        <dbReference type="Proteomes" id="UP000326062"/>
    </source>
</evidence>
<name>A0A5N3XDE8_MUNRE</name>
<gene>
    <name evidence="3" type="ORF">FD755_017636</name>
</gene>
<dbReference type="Proteomes" id="UP000326062">
    <property type="component" value="Chromosome 10"/>
</dbReference>
<dbReference type="EMBL" id="VCEB01000013">
    <property type="protein sequence ID" value="KAB0371227.1"/>
    <property type="molecule type" value="Genomic_DNA"/>
</dbReference>
<comment type="caution">
    <text evidence="3">The sequence shown here is derived from an EMBL/GenBank/DDBJ whole genome shotgun (WGS) entry which is preliminary data.</text>
</comment>
<dbReference type="InterPro" id="IPR009057">
    <property type="entry name" value="Homeodomain-like_sf"/>
</dbReference>
<evidence type="ECO:0000259" key="2">
    <source>
        <dbReference type="Pfam" id="PF03184"/>
    </source>
</evidence>
<dbReference type="GO" id="GO:0003677">
    <property type="term" value="F:DNA binding"/>
    <property type="evidence" value="ECO:0007669"/>
    <property type="project" value="TreeGrafter"/>
</dbReference>
<dbReference type="PANTHER" id="PTHR19303:SF26">
    <property type="entry name" value="TIGGER TRANSPOSABLE ELEMENT-DERIVED PROTEIN 1"/>
    <property type="match status" value="1"/>
</dbReference>
<dbReference type="Gene3D" id="1.10.10.60">
    <property type="entry name" value="Homeodomain-like"/>
    <property type="match status" value="1"/>
</dbReference>
<evidence type="ECO:0000256" key="1">
    <source>
        <dbReference type="SAM" id="Coils"/>
    </source>
</evidence>
<feature type="coiled-coil region" evidence="1">
    <location>
        <begin position="345"/>
        <end position="379"/>
    </location>
</feature>
<organism evidence="3 4">
    <name type="scientific">Muntiacus reevesi</name>
    <name type="common">Reeves' muntjac</name>
    <name type="synonym">Cervus reevesi</name>
    <dbReference type="NCBI Taxonomy" id="9886"/>
    <lineage>
        <taxon>Eukaryota</taxon>
        <taxon>Metazoa</taxon>
        <taxon>Chordata</taxon>
        <taxon>Craniata</taxon>
        <taxon>Vertebrata</taxon>
        <taxon>Euteleostomi</taxon>
        <taxon>Mammalia</taxon>
        <taxon>Eutheria</taxon>
        <taxon>Laurasiatheria</taxon>
        <taxon>Artiodactyla</taxon>
        <taxon>Ruminantia</taxon>
        <taxon>Pecora</taxon>
        <taxon>Cervidae</taxon>
        <taxon>Muntiacinae</taxon>
        <taxon>Muntiacus</taxon>
    </lineage>
</organism>
<dbReference type="PANTHER" id="PTHR19303">
    <property type="entry name" value="TRANSPOSON"/>
    <property type="match status" value="1"/>
</dbReference>
<keyword evidence="4" id="KW-1185">Reference proteome</keyword>
<accession>A0A5N3XDE8</accession>
<reference evidence="3 4" key="1">
    <citation type="submission" date="2019-06" db="EMBL/GenBank/DDBJ databases">
        <title>Discovery of a novel chromosome fission-fusion reversal in muntjac.</title>
        <authorList>
            <person name="Mudd A.B."/>
            <person name="Bredeson J.V."/>
            <person name="Baum R."/>
            <person name="Hockemeyer D."/>
            <person name="Rokhsar D.S."/>
        </authorList>
    </citation>
    <scope>NUCLEOTIDE SEQUENCE [LARGE SCALE GENOMIC DNA]</scope>
    <source>
        <strain evidence="3">UCam_UCB_Mr</strain>
        <tissue evidence="3">Fibroblast cell line</tissue>
    </source>
</reference>
<protein>
    <recommendedName>
        <fullName evidence="2">DDE-1 domain-containing protein</fullName>
    </recommendedName>
</protein>
<dbReference type="AlphaFoldDB" id="A0A5N3XDE8"/>
<evidence type="ECO:0000313" key="3">
    <source>
        <dbReference type="EMBL" id="KAB0371227.1"/>
    </source>
</evidence>
<dbReference type="GO" id="GO:0005634">
    <property type="term" value="C:nucleus"/>
    <property type="evidence" value="ECO:0007669"/>
    <property type="project" value="TreeGrafter"/>
</dbReference>
<dbReference type="InterPro" id="IPR004875">
    <property type="entry name" value="DDE_SF_endonuclease_dom"/>
</dbReference>
<proteinExistence type="predicted"/>
<keyword evidence="1" id="KW-0175">Coiled coil</keyword>
<dbReference type="Pfam" id="PF03184">
    <property type="entry name" value="DDE_1"/>
    <property type="match status" value="1"/>
</dbReference>
<feature type="domain" description="DDE-1" evidence="2">
    <location>
        <begin position="170"/>
        <end position="282"/>
    </location>
</feature>
<sequence length="404" mass="45285">MFISSVGCPEASIKAMVIPGAAKKHQAIMMETKVKIIERVEQGKKMVDAHSYNTNHSTISTILKNRDKIMEHVKSALPVIATILSKKRGKVMEEMEKLLNVWSLMLIQDKSKSLYEDLKKHGKESEGISFNSRANLHNIKVSSETANAVTVAAWEFSEEKLIPGYKAAKGRLTSLFGGNPSSNRKLKPLLVYHSESPRALKNIAKCSLPIFIFQGFIFPSLYPRAGKAVLGEGHFLLLNSASGHPLLMDDFHPSIKVVHLPLNATSLIQPMDQGVKATFKKCHTLCQAVKVSGESGTTFLFTIFVDLKTDEESREVLSYLMTLSEKLELDLQKDDTTELFVLQYEELTNEDLMELEAQRKAEERQEEEATEELKRFTMQQVARGFSPFEEAPLAFEAQGPEYST</sequence>
<dbReference type="InterPro" id="IPR050863">
    <property type="entry name" value="CenT-Element_Derived"/>
</dbReference>
<dbReference type="SUPFAM" id="SSF46689">
    <property type="entry name" value="Homeodomain-like"/>
    <property type="match status" value="1"/>
</dbReference>